<evidence type="ECO:0000256" key="9">
    <source>
        <dbReference type="ARBA" id="ARBA00023008"/>
    </source>
</evidence>
<dbReference type="InterPro" id="IPR036257">
    <property type="entry name" value="Cyt_c_oxidase_su2_TM_sf"/>
</dbReference>
<comment type="similarity">
    <text evidence="3">Belongs to the cytochrome c oxidase subunit 2 family.</text>
</comment>
<dbReference type="EMBL" id="AF200372">
    <property type="protein sequence ID" value="AAK00057.1"/>
    <property type="molecule type" value="Genomic_DNA"/>
</dbReference>
<evidence type="ECO:0000256" key="11">
    <source>
        <dbReference type="ARBA" id="ARBA00023136"/>
    </source>
</evidence>
<evidence type="ECO:0000256" key="7">
    <source>
        <dbReference type="ARBA" id="ARBA00022792"/>
    </source>
</evidence>
<evidence type="ECO:0000256" key="10">
    <source>
        <dbReference type="ARBA" id="ARBA00023128"/>
    </source>
</evidence>
<comment type="cofactor">
    <cofactor evidence="1">
        <name>Cu cation</name>
        <dbReference type="ChEBI" id="CHEBI:23378"/>
    </cofactor>
</comment>
<feature type="domain" description="Cytochrome oxidase subunit II transmembrane region profile" evidence="15">
    <location>
        <begin position="1"/>
        <end position="91"/>
    </location>
</feature>
<dbReference type="Gene3D" id="1.10.287.90">
    <property type="match status" value="1"/>
</dbReference>
<dbReference type="PROSITE" id="PS50999">
    <property type="entry name" value="COX2_TM"/>
    <property type="match status" value="1"/>
</dbReference>
<comment type="catalytic activity">
    <reaction evidence="13">
        <text>4 Fe(II)-[cytochrome c] + O2 + 8 H(+)(in) = 4 Fe(III)-[cytochrome c] + 2 H2O + 4 H(+)(out)</text>
        <dbReference type="Rhea" id="RHEA:11436"/>
        <dbReference type="Rhea" id="RHEA-COMP:10350"/>
        <dbReference type="Rhea" id="RHEA-COMP:14399"/>
        <dbReference type="ChEBI" id="CHEBI:15377"/>
        <dbReference type="ChEBI" id="CHEBI:15378"/>
        <dbReference type="ChEBI" id="CHEBI:15379"/>
        <dbReference type="ChEBI" id="CHEBI:29033"/>
        <dbReference type="ChEBI" id="CHEBI:29034"/>
        <dbReference type="EC" id="7.1.1.9"/>
    </reaction>
    <physiologicalReaction direction="left-to-right" evidence="13">
        <dbReference type="Rhea" id="RHEA:11437"/>
    </physiologicalReaction>
</comment>
<reference evidence="16" key="1">
    <citation type="journal article" date="2001" name="Syst. Biol.">
        <title>Phylogenetic relationships of fig wasps pollinating functionally dioecious Ficus based on mitochondrial DNA sequences and morphology.</title>
        <authorList>
            <person name="Weiblen G.D."/>
        </authorList>
    </citation>
    <scope>NUCLEOTIDE SEQUENCE</scope>
    <source>
        <strain evidence="16">GW1065</strain>
    </source>
</reference>
<dbReference type="EC" id="7.1.1.9" evidence="4"/>
<evidence type="ECO:0000256" key="4">
    <source>
        <dbReference type="ARBA" id="ARBA00012949"/>
    </source>
</evidence>
<dbReference type="GO" id="GO:0005743">
    <property type="term" value="C:mitochondrial inner membrane"/>
    <property type="evidence" value="ECO:0007669"/>
    <property type="project" value="UniProtKB-SubCell"/>
</dbReference>
<keyword evidence="8 14" id="KW-1133">Transmembrane helix</keyword>
<evidence type="ECO:0000256" key="12">
    <source>
        <dbReference type="ARBA" id="ARBA00031389"/>
    </source>
</evidence>
<evidence type="ECO:0000256" key="2">
    <source>
        <dbReference type="ARBA" id="ARBA00004448"/>
    </source>
</evidence>
<dbReference type="InterPro" id="IPR011759">
    <property type="entry name" value="Cyt_c_oxidase_su2_TM_dom"/>
</dbReference>
<dbReference type="GO" id="GO:0004129">
    <property type="term" value="F:cytochrome-c oxidase activity"/>
    <property type="evidence" value="ECO:0007669"/>
    <property type="project" value="UniProtKB-EC"/>
</dbReference>
<sequence length="96" mass="11207">MSLWGQMMLQDAGSITMENMIFLHDYLMMIILMIMVLLFYMLSMMASLKFFELKMFHNQALEMLWTIVPIIVLVFLAIPSLHLLYESSGFSNNSMV</sequence>
<dbReference type="InterPro" id="IPR045187">
    <property type="entry name" value="CcO_II"/>
</dbReference>
<feature type="non-terminal residue" evidence="16">
    <location>
        <position position="96"/>
    </location>
</feature>
<protein>
    <recommendedName>
        <fullName evidence="5">Cytochrome c oxidase subunit 2</fullName>
        <ecNumber evidence="4">7.1.1.9</ecNumber>
    </recommendedName>
    <alternativeName>
        <fullName evidence="12">Cytochrome c oxidase polypeptide II</fullName>
    </alternativeName>
</protein>
<evidence type="ECO:0000256" key="13">
    <source>
        <dbReference type="ARBA" id="ARBA00049512"/>
    </source>
</evidence>
<proteinExistence type="inferred from homology"/>
<evidence type="ECO:0000259" key="15">
    <source>
        <dbReference type="PROSITE" id="PS50999"/>
    </source>
</evidence>
<organism evidence="16">
    <name type="scientific">Blastophaga intermedia</name>
    <dbReference type="NCBI Taxonomy" id="129989"/>
    <lineage>
        <taxon>Eukaryota</taxon>
        <taxon>Metazoa</taxon>
        <taxon>Ecdysozoa</taxon>
        <taxon>Arthropoda</taxon>
        <taxon>Hexapoda</taxon>
        <taxon>Insecta</taxon>
        <taxon>Pterygota</taxon>
        <taxon>Neoptera</taxon>
        <taxon>Endopterygota</taxon>
        <taxon>Hymenoptera</taxon>
        <taxon>Apocrita</taxon>
        <taxon>Proctotrupomorpha</taxon>
        <taxon>Chalcidoidea</taxon>
        <taxon>Agaonidae</taxon>
        <taxon>Agaoninae</taxon>
        <taxon>Blastophaga</taxon>
    </lineage>
</organism>
<evidence type="ECO:0000256" key="6">
    <source>
        <dbReference type="ARBA" id="ARBA00022692"/>
    </source>
</evidence>
<keyword evidence="9" id="KW-0186">Copper</keyword>
<name>Q9B980_9HYME</name>
<keyword evidence="6 14" id="KW-0812">Transmembrane</keyword>
<dbReference type="PRINTS" id="PR01166">
    <property type="entry name" value="CYCOXIDASEII"/>
</dbReference>
<keyword evidence="11 14" id="KW-0472">Membrane</keyword>
<evidence type="ECO:0000256" key="3">
    <source>
        <dbReference type="ARBA" id="ARBA00007866"/>
    </source>
</evidence>
<feature type="transmembrane region" description="Helical" evidence="14">
    <location>
        <begin position="63"/>
        <end position="85"/>
    </location>
</feature>
<dbReference type="PANTHER" id="PTHR22888:SF9">
    <property type="entry name" value="CYTOCHROME C OXIDASE SUBUNIT 2"/>
    <property type="match status" value="1"/>
</dbReference>
<keyword evidence="10 16" id="KW-0496">Mitochondrion</keyword>
<evidence type="ECO:0000256" key="5">
    <source>
        <dbReference type="ARBA" id="ARBA00015946"/>
    </source>
</evidence>
<evidence type="ECO:0000313" key="16">
    <source>
        <dbReference type="EMBL" id="AAK00057.1"/>
    </source>
</evidence>
<comment type="subcellular location">
    <subcellularLocation>
        <location evidence="2">Mitochondrion inner membrane</location>
        <topology evidence="2">Multi-pass membrane protein</topology>
    </subcellularLocation>
</comment>
<evidence type="ECO:0000256" key="8">
    <source>
        <dbReference type="ARBA" id="ARBA00022989"/>
    </source>
</evidence>
<dbReference type="Pfam" id="PF02790">
    <property type="entry name" value="COX2_TM"/>
    <property type="match status" value="1"/>
</dbReference>
<dbReference type="SUPFAM" id="SSF81464">
    <property type="entry name" value="Cytochrome c oxidase subunit II-like, transmembrane region"/>
    <property type="match status" value="1"/>
</dbReference>
<evidence type="ECO:0000256" key="14">
    <source>
        <dbReference type="SAM" id="Phobius"/>
    </source>
</evidence>
<dbReference type="GO" id="GO:0042773">
    <property type="term" value="P:ATP synthesis coupled electron transport"/>
    <property type="evidence" value="ECO:0007669"/>
    <property type="project" value="TreeGrafter"/>
</dbReference>
<evidence type="ECO:0000256" key="1">
    <source>
        <dbReference type="ARBA" id="ARBA00001935"/>
    </source>
</evidence>
<dbReference type="AlphaFoldDB" id="Q9B980"/>
<accession>Q9B980</accession>
<geneLocation type="mitochondrion" evidence="16"/>
<dbReference type="PANTHER" id="PTHR22888">
    <property type="entry name" value="CYTOCHROME C OXIDASE, SUBUNIT II"/>
    <property type="match status" value="1"/>
</dbReference>
<keyword evidence="7" id="KW-0999">Mitochondrion inner membrane</keyword>
<feature type="transmembrane region" description="Helical" evidence="14">
    <location>
        <begin position="20"/>
        <end position="42"/>
    </location>
</feature>